<proteinExistence type="inferred from homology"/>
<evidence type="ECO:0000313" key="5">
    <source>
        <dbReference type="EMBL" id="GJM64727.1"/>
    </source>
</evidence>
<dbReference type="PANTHER" id="PTHR37419">
    <property type="entry name" value="SERINE/THREONINE-PROTEIN KINASE TOXIN HIPA"/>
    <property type="match status" value="1"/>
</dbReference>
<gene>
    <name evidence="5" type="ORF">PEDI_52790</name>
</gene>
<dbReference type="RefSeq" id="WP_338239786.1">
    <property type="nucleotide sequence ID" value="NZ_BQKE01000006.1"/>
</dbReference>
<dbReference type="AlphaFoldDB" id="A0AAN4W5J3"/>
<comment type="similarity">
    <text evidence="1">Belongs to the HipA Ser/Thr kinase family.</text>
</comment>
<feature type="domain" description="HipA-like C-terminal" evidence="4">
    <location>
        <begin position="55"/>
        <end position="279"/>
    </location>
</feature>
<dbReference type="GO" id="GO:0004674">
    <property type="term" value="F:protein serine/threonine kinase activity"/>
    <property type="evidence" value="ECO:0007669"/>
    <property type="project" value="TreeGrafter"/>
</dbReference>
<reference evidence="5 6" key="1">
    <citation type="submission" date="2021-12" db="EMBL/GenBank/DDBJ databases">
        <title>Genome sequencing of bacteria with rrn-lacking chromosome and rrn-plasmid.</title>
        <authorList>
            <person name="Anda M."/>
            <person name="Iwasaki W."/>
        </authorList>
    </citation>
    <scope>NUCLEOTIDE SEQUENCE [LARGE SCALE GENOMIC DNA]</scope>
    <source>
        <strain evidence="5 6">NBRC 15940</strain>
    </source>
</reference>
<evidence type="ECO:0000256" key="1">
    <source>
        <dbReference type="ARBA" id="ARBA00010164"/>
    </source>
</evidence>
<evidence type="ECO:0000256" key="3">
    <source>
        <dbReference type="ARBA" id="ARBA00022777"/>
    </source>
</evidence>
<evidence type="ECO:0000256" key="2">
    <source>
        <dbReference type="ARBA" id="ARBA00022679"/>
    </source>
</evidence>
<keyword evidence="2" id="KW-0808">Transferase</keyword>
<keyword evidence="6" id="KW-1185">Reference proteome</keyword>
<dbReference type="Proteomes" id="UP001310022">
    <property type="component" value="Unassembled WGS sequence"/>
</dbReference>
<dbReference type="InterPro" id="IPR012893">
    <property type="entry name" value="HipA-like_C"/>
</dbReference>
<keyword evidence="3" id="KW-0418">Kinase</keyword>
<comment type="caution">
    <text evidence="5">The sequence shown here is derived from an EMBL/GenBank/DDBJ whole genome shotgun (WGS) entry which is preliminary data.</text>
</comment>
<dbReference type="Pfam" id="PF07804">
    <property type="entry name" value="HipA_C"/>
    <property type="match status" value="1"/>
</dbReference>
<organism evidence="5 6">
    <name type="scientific">Persicobacter diffluens</name>
    <dbReference type="NCBI Taxonomy" id="981"/>
    <lineage>
        <taxon>Bacteria</taxon>
        <taxon>Pseudomonadati</taxon>
        <taxon>Bacteroidota</taxon>
        <taxon>Cytophagia</taxon>
        <taxon>Cytophagales</taxon>
        <taxon>Persicobacteraceae</taxon>
        <taxon>Persicobacter</taxon>
    </lineage>
</organism>
<accession>A0AAN4W5J3</accession>
<dbReference type="InterPro" id="IPR052028">
    <property type="entry name" value="HipA_Ser/Thr_kinase"/>
</dbReference>
<name>A0AAN4W5J3_9BACT</name>
<dbReference type="Gene3D" id="1.10.1070.20">
    <property type="match status" value="1"/>
</dbReference>
<evidence type="ECO:0000313" key="6">
    <source>
        <dbReference type="Proteomes" id="UP001310022"/>
    </source>
</evidence>
<sequence length="315" mass="36389">MSNCLLCYKPLKVGEVDYHPRCVKTFYQQKEVPELDFTIEELDDLAQQVVNEHITITGVQPKLSLAITSSEDIEAKDRFTIVGLWGNYILKPPFETYPQLPENEDLTMHLARLFKIPTVPHGLIRMKSGELAYICKRVDRTTGGMIHMEDFCQLSERLTEDKYKGSIEQLAQVIQAFSSRSGYDLLSFFELTVFCFLTGNADMHRKNFSLLYSNKEMQLLAPAYDLVNTKLAMPQDLEEMALMLNGKKRKLKKSDFEMFGLKIGLKEKQIVNTFKRFSKLATKAEEFVAESFLDEEKKGQYLEIMQERFKRLGLT</sequence>
<evidence type="ECO:0000259" key="4">
    <source>
        <dbReference type="Pfam" id="PF07804"/>
    </source>
</evidence>
<dbReference type="GO" id="GO:0005829">
    <property type="term" value="C:cytosol"/>
    <property type="evidence" value="ECO:0007669"/>
    <property type="project" value="TreeGrafter"/>
</dbReference>
<dbReference type="PANTHER" id="PTHR37419:SF1">
    <property type="entry name" value="SERINE_THREONINE-PROTEIN KINASE TOXIN HIPA"/>
    <property type="match status" value="1"/>
</dbReference>
<protein>
    <recommendedName>
        <fullName evidence="4">HipA-like C-terminal domain-containing protein</fullName>
    </recommendedName>
</protein>
<dbReference type="EMBL" id="BQKE01000006">
    <property type="protein sequence ID" value="GJM64727.1"/>
    <property type="molecule type" value="Genomic_DNA"/>
</dbReference>